<dbReference type="EMBL" id="JAEUGD010000014">
    <property type="protein sequence ID" value="MBL6445516.1"/>
    <property type="molecule type" value="Genomic_DNA"/>
</dbReference>
<gene>
    <name evidence="2" type="ORF">JMN32_04305</name>
</gene>
<feature type="chain" id="PRO_5037136435" description="Outer membrane protein beta-barrel domain-containing protein" evidence="1">
    <location>
        <begin position="20"/>
        <end position="277"/>
    </location>
</feature>
<name>A0A937KAI4_9BACT</name>
<sequence>MKLALPLLLLLLTACLAQAQDKIHKKDKTIIDCKITEIGTNEIKYKLPEPELEESPIIAISVDEVDKVVLRSGREIEFKDPLTDPNSYTDNKKHAIKFHFISPLAEHLAFSYEKSIKPGRSFETELGIIGAGFDVDDYSSSAGIYISSGYKFLKTPDFYSQRMKYAHILKGSYVKPQVLLSVYRNKVNSQSAPYYNDTDQNIVAGALIINLGKQIVYDNFFLMDYSIGIGYGFSNQKSSDDYYDYNDFRSYHYGFILGDNDFPIAVTGRLKIGILLK</sequence>
<evidence type="ECO:0000256" key="1">
    <source>
        <dbReference type="SAM" id="SignalP"/>
    </source>
</evidence>
<accession>A0A937KAI4</accession>
<keyword evidence="1" id="KW-0732">Signal</keyword>
<evidence type="ECO:0000313" key="3">
    <source>
        <dbReference type="Proteomes" id="UP000614216"/>
    </source>
</evidence>
<dbReference type="PROSITE" id="PS51257">
    <property type="entry name" value="PROKAR_LIPOPROTEIN"/>
    <property type="match status" value="1"/>
</dbReference>
<comment type="caution">
    <text evidence="2">The sequence shown here is derived from an EMBL/GenBank/DDBJ whole genome shotgun (WGS) entry which is preliminary data.</text>
</comment>
<proteinExistence type="predicted"/>
<dbReference type="Proteomes" id="UP000614216">
    <property type="component" value="Unassembled WGS sequence"/>
</dbReference>
<organism evidence="2 3">
    <name type="scientific">Fulvivirga marina</name>
    <dbReference type="NCBI Taxonomy" id="2494733"/>
    <lineage>
        <taxon>Bacteria</taxon>
        <taxon>Pseudomonadati</taxon>
        <taxon>Bacteroidota</taxon>
        <taxon>Cytophagia</taxon>
        <taxon>Cytophagales</taxon>
        <taxon>Fulvivirgaceae</taxon>
        <taxon>Fulvivirga</taxon>
    </lineage>
</organism>
<evidence type="ECO:0000313" key="2">
    <source>
        <dbReference type="EMBL" id="MBL6445516.1"/>
    </source>
</evidence>
<reference evidence="2" key="1">
    <citation type="submission" date="2021-01" db="EMBL/GenBank/DDBJ databases">
        <title>Fulvivirga kasyanovii gen. nov., sp nov., a novel member of the phylum Bacteroidetes isolated from seawater in a mussel farm.</title>
        <authorList>
            <person name="Zhao L.-H."/>
            <person name="Wang Z.-J."/>
        </authorList>
    </citation>
    <scope>NUCLEOTIDE SEQUENCE</scope>
    <source>
        <strain evidence="2">29W222</strain>
    </source>
</reference>
<feature type="signal peptide" evidence="1">
    <location>
        <begin position="1"/>
        <end position="19"/>
    </location>
</feature>
<keyword evidence="3" id="KW-1185">Reference proteome</keyword>
<protein>
    <recommendedName>
        <fullName evidence="4">Outer membrane protein beta-barrel domain-containing protein</fullName>
    </recommendedName>
</protein>
<dbReference type="RefSeq" id="WP_202855056.1">
    <property type="nucleotide sequence ID" value="NZ_JAEUGD010000014.1"/>
</dbReference>
<dbReference type="AlphaFoldDB" id="A0A937KAI4"/>
<evidence type="ECO:0008006" key="4">
    <source>
        <dbReference type="Google" id="ProtNLM"/>
    </source>
</evidence>